<evidence type="ECO:0000313" key="7">
    <source>
        <dbReference type="EMBL" id="KPW87174.1"/>
    </source>
</evidence>
<protein>
    <submittedName>
        <fullName evidence="7">Aminotransferase subfamily I gamma</fullName>
    </submittedName>
    <submittedName>
        <fullName evidence="8">Beta-methylarginine biosynthesis bifunctional aminotransferase</fullName>
    </submittedName>
</protein>
<evidence type="ECO:0000313" key="8">
    <source>
        <dbReference type="EMBL" id="SDP84445.1"/>
    </source>
</evidence>
<dbReference type="InterPro" id="IPR050596">
    <property type="entry name" value="AspAT/PAT-like"/>
</dbReference>
<dbReference type="GO" id="GO:0030170">
    <property type="term" value="F:pyridoxal phosphate binding"/>
    <property type="evidence" value="ECO:0007669"/>
    <property type="project" value="InterPro"/>
</dbReference>
<name>A0A0N8R2M1_9PSED</name>
<dbReference type="InterPro" id="IPR015424">
    <property type="entry name" value="PyrdxlP-dep_Trfase"/>
</dbReference>
<dbReference type="NCBIfam" id="TIGR04544">
    <property type="entry name" value="3metArgNH2trans"/>
    <property type="match status" value="1"/>
</dbReference>
<dbReference type="CDD" id="cd00609">
    <property type="entry name" value="AAT_like"/>
    <property type="match status" value="1"/>
</dbReference>
<evidence type="ECO:0000259" key="6">
    <source>
        <dbReference type="Pfam" id="PF00155"/>
    </source>
</evidence>
<reference evidence="8 10" key="2">
    <citation type="submission" date="2016-10" db="EMBL/GenBank/DDBJ databases">
        <authorList>
            <person name="Varghese N."/>
            <person name="Submissions S."/>
        </authorList>
    </citation>
    <scope>NUCLEOTIDE SEQUENCE [LARGE SCALE GENOMIC DNA]</scope>
    <source>
        <strain evidence="8 10">DSM 14939</strain>
    </source>
</reference>
<keyword evidence="4 7" id="KW-0808">Transferase</keyword>
<evidence type="ECO:0000256" key="5">
    <source>
        <dbReference type="ARBA" id="ARBA00022898"/>
    </source>
</evidence>
<sequence>MTLAYNKRHQIVRPDSCLSVLQQRLKYARSELQESACYFVENVPVWPGAAAPTPFAASTDIFQYADCNGAPPLINTICARDNALYGLDLSDENFLVTNGGMHGLSLVFRQIKRRSAEAGSAVCLAPVFGAVPALLEATGYDLIYYQMSAAFPTVEEILAVCRADTRLVYLNFPHNPLGGIYSDAFIEQLVPSLAERGISLVLDMVYDSFIFDDQKIRSPFACTNDLSLLYTVNSVSKNYGSPGLRIGWVASSSDNVEAMAGMLEIECVAVCSPAQTKAASLISMGNAPLHQQVVSSRAIVREFLGRHLSRYASLPPAGTQVFVNLPVHDIEGFADQMLGEYGLVLATASNYSGAQGAHIRIPTGYPESITHNALELLRQGIERYADV</sequence>
<dbReference type="Proteomes" id="UP000050411">
    <property type="component" value="Unassembled WGS sequence"/>
</dbReference>
<organism evidence="7 9">
    <name type="scientific">Pseudomonas congelans</name>
    <dbReference type="NCBI Taxonomy" id="200452"/>
    <lineage>
        <taxon>Bacteria</taxon>
        <taxon>Pseudomonadati</taxon>
        <taxon>Pseudomonadota</taxon>
        <taxon>Gammaproteobacteria</taxon>
        <taxon>Pseudomonadales</taxon>
        <taxon>Pseudomonadaceae</taxon>
        <taxon>Pseudomonas</taxon>
    </lineage>
</organism>
<dbReference type="RefSeq" id="WP_032613211.1">
    <property type="nucleotide sequence ID" value="NZ_FNJH01000011.1"/>
</dbReference>
<comment type="cofactor">
    <cofactor evidence="1">
        <name>pyridoxal 5'-phosphate</name>
        <dbReference type="ChEBI" id="CHEBI:597326"/>
    </cofactor>
</comment>
<comment type="similarity">
    <text evidence="2">Belongs to the class-I pyridoxal-phosphate-dependent aminotransferase family.</text>
</comment>
<dbReference type="PANTHER" id="PTHR46383:SF1">
    <property type="entry name" value="ASPARTATE AMINOTRANSFERASE"/>
    <property type="match status" value="1"/>
</dbReference>
<dbReference type="PATRIC" id="fig|200452.3.peg.377"/>
<evidence type="ECO:0000256" key="4">
    <source>
        <dbReference type="ARBA" id="ARBA00022679"/>
    </source>
</evidence>
<reference evidence="7 9" key="1">
    <citation type="submission" date="2015-09" db="EMBL/GenBank/DDBJ databases">
        <title>Genome announcement of multiple Pseudomonas syringae strains.</title>
        <authorList>
            <person name="Thakur S."/>
            <person name="Wang P.W."/>
            <person name="Gong Y."/>
            <person name="Weir B.S."/>
            <person name="Guttman D.S."/>
        </authorList>
    </citation>
    <scope>NUCLEOTIDE SEQUENCE [LARGE SCALE GENOMIC DNA]</scope>
    <source>
        <strain evidence="7 9">ICMP19117</strain>
    </source>
</reference>
<dbReference type="GO" id="GO:0006520">
    <property type="term" value="P:amino acid metabolic process"/>
    <property type="evidence" value="ECO:0007669"/>
    <property type="project" value="InterPro"/>
</dbReference>
<dbReference type="Pfam" id="PF00155">
    <property type="entry name" value="Aminotran_1_2"/>
    <property type="match status" value="1"/>
</dbReference>
<accession>A0A0N8R2M1</accession>
<dbReference type="AlphaFoldDB" id="A0A0N8R2M1"/>
<keyword evidence="3 7" id="KW-0032">Aminotransferase</keyword>
<evidence type="ECO:0000256" key="2">
    <source>
        <dbReference type="ARBA" id="ARBA00007441"/>
    </source>
</evidence>
<evidence type="ECO:0000256" key="3">
    <source>
        <dbReference type="ARBA" id="ARBA00022576"/>
    </source>
</evidence>
<evidence type="ECO:0000313" key="9">
    <source>
        <dbReference type="Proteomes" id="UP000050411"/>
    </source>
</evidence>
<dbReference type="InterPro" id="IPR030898">
    <property type="entry name" value="3metArgNH2trans"/>
</dbReference>
<keyword evidence="10" id="KW-1185">Reference proteome</keyword>
<proteinExistence type="inferred from homology"/>
<comment type="caution">
    <text evidence="7">The sequence shown here is derived from an EMBL/GenBank/DDBJ whole genome shotgun (WGS) entry which is preliminary data.</text>
</comment>
<dbReference type="PANTHER" id="PTHR46383">
    <property type="entry name" value="ASPARTATE AMINOTRANSFERASE"/>
    <property type="match status" value="1"/>
</dbReference>
<evidence type="ECO:0000313" key="10">
    <source>
        <dbReference type="Proteomes" id="UP000183042"/>
    </source>
</evidence>
<dbReference type="EMBL" id="FNJH01000011">
    <property type="protein sequence ID" value="SDP84445.1"/>
    <property type="molecule type" value="Genomic_DNA"/>
</dbReference>
<dbReference type="InterPro" id="IPR015421">
    <property type="entry name" value="PyrdxlP-dep_Trfase_major"/>
</dbReference>
<dbReference type="GeneID" id="65077958"/>
<dbReference type="GO" id="GO:0008483">
    <property type="term" value="F:transaminase activity"/>
    <property type="evidence" value="ECO:0007669"/>
    <property type="project" value="UniProtKB-KW"/>
</dbReference>
<dbReference type="Gene3D" id="3.40.640.10">
    <property type="entry name" value="Type I PLP-dependent aspartate aminotransferase-like (Major domain)"/>
    <property type="match status" value="1"/>
</dbReference>
<dbReference type="EMBL" id="LJQB01000015">
    <property type="protein sequence ID" value="KPW87174.1"/>
    <property type="molecule type" value="Genomic_DNA"/>
</dbReference>
<keyword evidence="5" id="KW-0663">Pyridoxal phosphate</keyword>
<dbReference type="Proteomes" id="UP000183042">
    <property type="component" value="Unassembled WGS sequence"/>
</dbReference>
<dbReference type="SUPFAM" id="SSF53383">
    <property type="entry name" value="PLP-dependent transferases"/>
    <property type="match status" value="1"/>
</dbReference>
<dbReference type="InterPro" id="IPR004839">
    <property type="entry name" value="Aminotransferase_I/II_large"/>
</dbReference>
<evidence type="ECO:0000256" key="1">
    <source>
        <dbReference type="ARBA" id="ARBA00001933"/>
    </source>
</evidence>
<feature type="domain" description="Aminotransferase class I/classII large" evidence="6">
    <location>
        <begin position="53"/>
        <end position="342"/>
    </location>
</feature>
<gene>
    <name evidence="7" type="ORF">ALO92_00295</name>
    <name evidence="8" type="ORF">SAMN05216596_11155</name>
</gene>